<keyword evidence="2" id="KW-0812">Transmembrane</keyword>
<feature type="transmembrane region" description="Helical" evidence="2">
    <location>
        <begin position="7"/>
        <end position="28"/>
    </location>
</feature>
<evidence type="ECO:0000256" key="1">
    <source>
        <dbReference type="ARBA" id="ARBA00022481"/>
    </source>
</evidence>
<dbReference type="SUPFAM" id="SSF54523">
    <property type="entry name" value="Pili subunits"/>
    <property type="match status" value="1"/>
</dbReference>
<protein>
    <submittedName>
        <fullName evidence="3">Pilin</fullName>
    </submittedName>
</protein>
<evidence type="ECO:0000313" key="4">
    <source>
        <dbReference type="Proteomes" id="UP000321274"/>
    </source>
</evidence>
<evidence type="ECO:0000313" key="3">
    <source>
        <dbReference type="EMBL" id="GEK44288.1"/>
    </source>
</evidence>
<keyword evidence="1" id="KW-0488">Methylation</keyword>
<sequence>MINSNRGFTLIEVMIVVVVIAILAAIAFPSYQAYVRRAAEAGVTQEMLKVSELLEKHKAKNFTYKCFDLQDYYGGTVDNLTAINYPINAVGANIQYTLTLVDAGADNQVLVNASCDDPDTDTLGLAQQWAIIATKNTSNTLVKDKSFNFLMTSQGNKCKNKANLVTRTGCGEGAEQW</sequence>
<dbReference type="NCBIfam" id="TIGR02532">
    <property type="entry name" value="IV_pilin_GFxxxE"/>
    <property type="match status" value="1"/>
</dbReference>
<dbReference type="InterPro" id="IPR045584">
    <property type="entry name" value="Pilin-like"/>
</dbReference>
<keyword evidence="2" id="KW-1133">Transmembrane helix</keyword>
<dbReference type="GO" id="GO:0043683">
    <property type="term" value="P:type IV pilus assembly"/>
    <property type="evidence" value="ECO:0007669"/>
    <property type="project" value="InterPro"/>
</dbReference>
<organism evidence="3 4">
    <name type="scientific">Acinetobacter johnsonii</name>
    <dbReference type="NCBI Taxonomy" id="40214"/>
    <lineage>
        <taxon>Bacteria</taxon>
        <taxon>Pseudomonadati</taxon>
        <taxon>Pseudomonadota</taxon>
        <taxon>Gammaproteobacteria</taxon>
        <taxon>Moraxellales</taxon>
        <taxon>Moraxellaceae</taxon>
        <taxon>Acinetobacter</taxon>
    </lineage>
</organism>
<gene>
    <name evidence="3" type="primary">comE</name>
    <name evidence="3" type="ORF">AJO04nite_15460</name>
</gene>
<dbReference type="InterPro" id="IPR012902">
    <property type="entry name" value="N_methyl_site"/>
</dbReference>
<dbReference type="AlphaFoldDB" id="A0AAV3WCX7"/>
<accession>A0AAV3WCX7</accession>
<dbReference type="Gene3D" id="3.30.700.10">
    <property type="entry name" value="Glycoprotein, Type 4 Pilin"/>
    <property type="match status" value="1"/>
</dbReference>
<dbReference type="PROSITE" id="PS00409">
    <property type="entry name" value="PROKAR_NTER_METHYL"/>
    <property type="match status" value="1"/>
</dbReference>
<proteinExistence type="predicted"/>
<dbReference type="Pfam" id="PF16732">
    <property type="entry name" value="ComP_DUS"/>
    <property type="match status" value="1"/>
</dbReference>
<dbReference type="PRINTS" id="PR00813">
    <property type="entry name" value="BCTERIALGSPG"/>
</dbReference>
<dbReference type="InterPro" id="IPR000983">
    <property type="entry name" value="Bac_GSPG_pilin"/>
</dbReference>
<comment type="caution">
    <text evidence="3">The sequence shown here is derived from an EMBL/GenBank/DDBJ whole genome shotgun (WGS) entry which is preliminary data.</text>
</comment>
<dbReference type="InterPro" id="IPR031982">
    <property type="entry name" value="PilE-like"/>
</dbReference>
<dbReference type="Proteomes" id="UP000321274">
    <property type="component" value="Unassembled WGS sequence"/>
</dbReference>
<evidence type="ECO:0000256" key="2">
    <source>
        <dbReference type="SAM" id="Phobius"/>
    </source>
</evidence>
<dbReference type="EMBL" id="BJUJ01000036">
    <property type="protein sequence ID" value="GEK44288.1"/>
    <property type="molecule type" value="Genomic_DNA"/>
</dbReference>
<dbReference type="Pfam" id="PF07963">
    <property type="entry name" value="N_methyl"/>
    <property type="match status" value="1"/>
</dbReference>
<reference evidence="3 4" key="1">
    <citation type="submission" date="2019-07" db="EMBL/GenBank/DDBJ databases">
        <title>Whole genome shotgun sequence of Acinetobacter johnsonii NBRC 102197.</title>
        <authorList>
            <person name="Hosoyama A."/>
            <person name="Uohara A."/>
            <person name="Ohji S."/>
            <person name="Ichikawa N."/>
        </authorList>
    </citation>
    <scope>NUCLEOTIDE SEQUENCE [LARGE SCALE GENOMIC DNA]</scope>
    <source>
        <strain evidence="3 4">NBRC 102197</strain>
    </source>
</reference>
<dbReference type="GO" id="GO:0015627">
    <property type="term" value="C:type II protein secretion system complex"/>
    <property type="evidence" value="ECO:0007669"/>
    <property type="project" value="InterPro"/>
</dbReference>
<keyword evidence="2" id="KW-0472">Membrane</keyword>
<dbReference type="GO" id="GO:0015628">
    <property type="term" value="P:protein secretion by the type II secretion system"/>
    <property type="evidence" value="ECO:0007669"/>
    <property type="project" value="InterPro"/>
</dbReference>
<name>A0AAV3WCX7_ACIJO</name>